<evidence type="ECO:0000313" key="3">
    <source>
        <dbReference type="Proteomes" id="UP000006201"/>
    </source>
</evidence>
<protein>
    <recommendedName>
        <fullName evidence="1">Glyoxalase/fosfomycin resistance/dioxygenase domain-containing protein</fullName>
    </recommendedName>
</protein>
<dbReference type="HOGENOM" id="CLU_147344_1_1_6"/>
<dbReference type="InterPro" id="IPR029068">
    <property type="entry name" value="Glyas_Bleomycin-R_OHBP_Dase"/>
</dbReference>
<name>A4C5K8_9GAMM</name>
<evidence type="ECO:0000259" key="1">
    <source>
        <dbReference type="Pfam" id="PF00903"/>
    </source>
</evidence>
<dbReference type="eggNOG" id="COG0346">
    <property type="taxonomic scope" value="Bacteria"/>
</dbReference>
<comment type="caution">
    <text evidence="2">The sequence shown here is derived from an EMBL/GenBank/DDBJ whole genome shotgun (WGS) entry which is preliminary data.</text>
</comment>
<dbReference type="SUPFAM" id="SSF54593">
    <property type="entry name" value="Glyoxalase/Bleomycin resistance protein/Dihydroxybiphenyl dioxygenase"/>
    <property type="match status" value="1"/>
</dbReference>
<organism evidence="2 3">
    <name type="scientific">Pseudoalteromonas tunicata D2</name>
    <dbReference type="NCBI Taxonomy" id="87626"/>
    <lineage>
        <taxon>Bacteria</taxon>
        <taxon>Pseudomonadati</taxon>
        <taxon>Pseudomonadota</taxon>
        <taxon>Gammaproteobacteria</taxon>
        <taxon>Alteromonadales</taxon>
        <taxon>Pseudoalteromonadaceae</taxon>
        <taxon>Pseudoalteromonas</taxon>
    </lineage>
</organism>
<dbReference type="AlphaFoldDB" id="A4C5K8"/>
<feature type="domain" description="Glyoxalase/fosfomycin resistance/dioxygenase" evidence="1">
    <location>
        <begin position="9"/>
        <end position="97"/>
    </location>
</feature>
<dbReference type="STRING" id="87626.PTD2_10619"/>
<dbReference type="Pfam" id="PF00903">
    <property type="entry name" value="Glyoxalase"/>
    <property type="match status" value="1"/>
</dbReference>
<keyword evidence="3" id="KW-1185">Reference proteome</keyword>
<accession>A4C5K8</accession>
<reference evidence="2 3" key="1">
    <citation type="submission" date="2006-02" db="EMBL/GenBank/DDBJ databases">
        <authorList>
            <person name="Moran M.A."/>
            <person name="Kjelleberg S."/>
            <person name="Egan S."/>
            <person name="Saunders N."/>
            <person name="Thomas T."/>
            <person name="Ferriera S."/>
            <person name="Johnson J."/>
            <person name="Kravitz S."/>
            <person name="Halpern A."/>
            <person name="Remington K."/>
            <person name="Beeson K."/>
            <person name="Tran B."/>
            <person name="Rogers Y.-H."/>
            <person name="Friedman R."/>
            <person name="Venter J.C."/>
        </authorList>
    </citation>
    <scope>NUCLEOTIDE SEQUENCE [LARGE SCALE GENOMIC DNA]</scope>
    <source>
        <strain evidence="2 3">D2</strain>
    </source>
</reference>
<sequence length="117" mass="13177">MQVEDIKVFIPSQDFALSKAFYLAMGFSIIFETAQVCEFENGDCSFLLQNFYHEGLANNLMVQLVVSSVGDVHKTLQSLTEFGIKFSEPEIVPWGNVLHLWGPAGELWHITQFSESS</sequence>
<dbReference type="Proteomes" id="UP000006201">
    <property type="component" value="Unassembled WGS sequence"/>
</dbReference>
<evidence type="ECO:0000313" key="2">
    <source>
        <dbReference type="EMBL" id="EAR29262.1"/>
    </source>
</evidence>
<gene>
    <name evidence="2" type="ORF">PTD2_10619</name>
</gene>
<dbReference type="EMBL" id="AAOH01000002">
    <property type="protein sequence ID" value="EAR29262.1"/>
    <property type="molecule type" value="Genomic_DNA"/>
</dbReference>
<dbReference type="OrthoDB" id="674527at2"/>
<dbReference type="RefSeq" id="WP_009837137.1">
    <property type="nucleotide sequence ID" value="NZ_AAOH01000002.1"/>
</dbReference>
<dbReference type="Gene3D" id="3.10.180.10">
    <property type="entry name" value="2,3-Dihydroxybiphenyl 1,2-Dioxygenase, domain 1"/>
    <property type="match status" value="1"/>
</dbReference>
<proteinExistence type="predicted"/>
<dbReference type="InterPro" id="IPR004360">
    <property type="entry name" value="Glyas_Fos-R_dOase_dom"/>
</dbReference>